<keyword evidence="2 3" id="KW-0378">Hydrolase</keyword>
<dbReference type="PANTHER" id="PTHR43046">
    <property type="entry name" value="GDP-MANNOSE MANNOSYL HYDROLASE"/>
    <property type="match status" value="1"/>
</dbReference>
<name>F2F117_SOLSS</name>
<evidence type="ECO:0000259" key="4">
    <source>
        <dbReference type="PROSITE" id="PS51462"/>
    </source>
</evidence>
<comment type="similarity">
    <text evidence="3">Belongs to the Nudix hydrolase family.</text>
</comment>
<comment type="cofactor">
    <cofactor evidence="1">
        <name>Mg(2+)</name>
        <dbReference type="ChEBI" id="CHEBI:18420"/>
    </cofactor>
</comment>
<reference evidence="5 6" key="2">
    <citation type="journal article" date="2012" name="J. Biosci. Bioeng.">
        <title>Complete genome sequence and characterization of the N-acylhomoserine lactone-degrading gene of the potato leaf-associated Solibacillus silvestris.</title>
        <authorList>
            <person name="Morohoshi T."/>
            <person name="Tominaga Y."/>
            <person name="Someya N."/>
            <person name="Ikeda T."/>
        </authorList>
    </citation>
    <scope>NUCLEOTIDE SEQUENCE [LARGE SCALE GENOMIC DNA]</scope>
    <source>
        <strain evidence="5 6">StLB046</strain>
    </source>
</reference>
<gene>
    <name evidence="5" type="ordered locus">SSIL_2389</name>
</gene>
<keyword evidence="6" id="KW-1185">Reference proteome</keyword>
<evidence type="ECO:0000313" key="6">
    <source>
        <dbReference type="Proteomes" id="UP000006691"/>
    </source>
</evidence>
<dbReference type="InterPro" id="IPR020084">
    <property type="entry name" value="NUDIX_hydrolase_CS"/>
</dbReference>
<reference evidence="6" key="1">
    <citation type="submission" date="2011-04" db="EMBL/GenBank/DDBJ databases">
        <title>Genome sequence of Solibacillus silvestris StLB046.</title>
        <authorList>
            <person name="Morohoshi T."/>
            <person name="Someya N."/>
            <person name="Ikeda T."/>
        </authorList>
    </citation>
    <scope>NUCLEOTIDE SEQUENCE [LARGE SCALE GENOMIC DNA]</scope>
    <source>
        <strain evidence="6">StLB046</strain>
    </source>
</reference>
<dbReference type="PATRIC" id="fig|1002809.3.peg.2404"/>
<dbReference type="InterPro" id="IPR015797">
    <property type="entry name" value="NUDIX_hydrolase-like_dom_sf"/>
</dbReference>
<dbReference type="Gene3D" id="3.90.79.10">
    <property type="entry name" value="Nucleoside Triphosphate Pyrophosphohydrolase"/>
    <property type="match status" value="1"/>
</dbReference>
<dbReference type="InterPro" id="IPR020476">
    <property type="entry name" value="Nudix_hydrolase"/>
</dbReference>
<dbReference type="AlphaFoldDB" id="F2F117"/>
<accession>F2F117</accession>
<evidence type="ECO:0000256" key="1">
    <source>
        <dbReference type="ARBA" id="ARBA00001946"/>
    </source>
</evidence>
<dbReference type="STRING" id="1002809.SSIL_2389"/>
<feature type="domain" description="Nudix hydrolase" evidence="4">
    <location>
        <begin position="18"/>
        <end position="149"/>
    </location>
</feature>
<evidence type="ECO:0000256" key="3">
    <source>
        <dbReference type="RuleBase" id="RU003476"/>
    </source>
</evidence>
<organism evidence="5 6">
    <name type="scientific">Solibacillus silvestris (strain StLB046)</name>
    <name type="common">Bacillus silvestris</name>
    <dbReference type="NCBI Taxonomy" id="1002809"/>
    <lineage>
        <taxon>Bacteria</taxon>
        <taxon>Bacillati</taxon>
        <taxon>Bacillota</taxon>
        <taxon>Bacilli</taxon>
        <taxon>Bacillales</taxon>
        <taxon>Caryophanaceae</taxon>
        <taxon>Solibacillus</taxon>
    </lineage>
</organism>
<sequence length="154" mass="17471">MTLGYIMELRKKIGTDPIIMVGACVLILNEKAQLLLQQRKDNKSWGLPGGAMELGESLEEVAVREMEEETGLIPTRLELLKTFSGKEFYYKYPHGDEVYNVVTAFICKNYEGSIKYDESEAIDIGFFDLSDLPLRISPPDCLVIMDFLKTQHSI</sequence>
<dbReference type="KEGG" id="siv:SSIL_2389"/>
<dbReference type="GO" id="GO:0016787">
    <property type="term" value="F:hydrolase activity"/>
    <property type="evidence" value="ECO:0007669"/>
    <property type="project" value="UniProtKB-KW"/>
</dbReference>
<dbReference type="Pfam" id="PF00293">
    <property type="entry name" value="NUDIX"/>
    <property type="match status" value="1"/>
</dbReference>
<dbReference type="Proteomes" id="UP000006691">
    <property type="component" value="Chromosome"/>
</dbReference>
<dbReference type="CDD" id="cd04677">
    <property type="entry name" value="NUDIX_Hydrolase"/>
    <property type="match status" value="1"/>
</dbReference>
<dbReference type="PROSITE" id="PS51462">
    <property type="entry name" value="NUDIX"/>
    <property type="match status" value="1"/>
</dbReference>
<dbReference type="SUPFAM" id="SSF55811">
    <property type="entry name" value="Nudix"/>
    <property type="match status" value="1"/>
</dbReference>
<dbReference type="HOGENOM" id="CLU_037162_7_0_9"/>
<dbReference type="eggNOG" id="COG1051">
    <property type="taxonomic scope" value="Bacteria"/>
</dbReference>
<dbReference type="InterPro" id="IPR000086">
    <property type="entry name" value="NUDIX_hydrolase_dom"/>
</dbReference>
<dbReference type="PROSITE" id="PS00893">
    <property type="entry name" value="NUDIX_BOX"/>
    <property type="match status" value="1"/>
</dbReference>
<evidence type="ECO:0000256" key="2">
    <source>
        <dbReference type="ARBA" id="ARBA00022801"/>
    </source>
</evidence>
<proteinExistence type="inferred from homology"/>
<evidence type="ECO:0000313" key="5">
    <source>
        <dbReference type="EMBL" id="BAK16812.1"/>
    </source>
</evidence>
<protein>
    <submittedName>
        <fullName evidence="5">NTP pyrophosphohydrolase including oxidative damage repair enzyme</fullName>
    </submittedName>
</protein>
<dbReference type="PANTHER" id="PTHR43046:SF2">
    <property type="entry name" value="8-OXO-DGTP DIPHOSPHATASE-RELATED"/>
    <property type="match status" value="1"/>
</dbReference>
<dbReference type="EMBL" id="AP012157">
    <property type="protein sequence ID" value="BAK16812.1"/>
    <property type="molecule type" value="Genomic_DNA"/>
</dbReference>
<dbReference type="PRINTS" id="PR00502">
    <property type="entry name" value="NUDIXFAMILY"/>
</dbReference>